<dbReference type="Pfam" id="PF00724">
    <property type="entry name" value="Oxidored_FMN"/>
    <property type="match status" value="1"/>
</dbReference>
<sequence>MSSSVSPLFQPLRLGAVNVQHRVVMAPLTRFRANKSHVHGELAKTYYDQRASVPGTLIISEATIVAPQAGGYGNAPGIWNDAQIAGWKPVTDAVHARGSSIFLQLWALGRVANPTVLKTEGNFDVVAPSPIPLASDRESVVPRELTVPEIKDYVQLYAKAARNAIEAGFDGVEVHGANGYLLDQFLQSVSNERTDEYGGSIENRLRFPLEVIDAVVKAVSAERTAVRISPWSKFQDMGMEDPLTTFTPFVERIRDAHPNLAYIHVIEDLERTSGTNPNDDNSTDSSNSLRKIWGGRPYIAAGGFDRASANNTVEKHGGLIAFGRDFISNPDLPLRLKEGIALTRYNRDTFYLPETPVGYVDYPFANEVTPLKA</sequence>
<dbReference type="EMBL" id="WHVB01000001">
    <property type="protein sequence ID" value="KAF8487078.1"/>
    <property type="molecule type" value="Genomic_DNA"/>
</dbReference>
<dbReference type="AlphaFoldDB" id="A0A9P5N5R8"/>
<proteinExistence type="predicted"/>
<dbReference type="InterPro" id="IPR001155">
    <property type="entry name" value="OxRdtase_FMN_N"/>
</dbReference>
<dbReference type="OrthoDB" id="276546at2759"/>
<accession>A0A9P5N5R8</accession>
<dbReference type="PANTHER" id="PTHR22893:SF91">
    <property type="entry name" value="NADPH DEHYDROGENASE 2-RELATED"/>
    <property type="match status" value="1"/>
</dbReference>
<protein>
    <recommendedName>
        <fullName evidence="1">NADH:flavin oxidoreductase/NADH oxidase N-terminal domain-containing protein</fullName>
    </recommendedName>
</protein>
<feature type="domain" description="NADH:flavin oxidoreductase/NADH oxidase N-terminal" evidence="1">
    <location>
        <begin position="8"/>
        <end position="341"/>
    </location>
</feature>
<dbReference type="InterPro" id="IPR045247">
    <property type="entry name" value="Oye-like"/>
</dbReference>
<dbReference type="SUPFAM" id="SSF51395">
    <property type="entry name" value="FMN-linked oxidoreductases"/>
    <property type="match status" value="1"/>
</dbReference>
<dbReference type="FunFam" id="3.20.20.70:FF:000138">
    <property type="entry name" value="NADPH dehydrogenase 1"/>
    <property type="match status" value="1"/>
</dbReference>
<comment type="caution">
    <text evidence="2">The sequence shown here is derived from an EMBL/GenBank/DDBJ whole genome shotgun (WGS) entry which is preliminary data.</text>
</comment>
<dbReference type="Proteomes" id="UP000759537">
    <property type="component" value="Unassembled WGS sequence"/>
</dbReference>
<organism evidence="2 3">
    <name type="scientific">Russula ochroleuca</name>
    <dbReference type="NCBI Taxonomy" id="152965"/>
    <lineage>
        <taxon>Eukaryota</taxon>
        <taxon>Fungi</taxon>
        <taxon>Dikarya</taxon>
        <taxon>Basidiomycota</taxon>
        <taxon>Agaricomycotina</taxon>
        <taxon>Agaricomycetes</taxon>
        <taxon>Russulales</taxon>
        <taxon>Russulaceae</taxon>
        <taxon>Russula</taxon>
    </lineage>
</organism>
<dbReference type="CDD" id="cd02933">
    <property type="entry name" value="OYE_like_FMN"/>
    <property type="match status" value="1"/>
</dbReference>
<reference evidence="2" key="1">
    <citation type="submission" date="2019-10" db="EMBL/GenBank/DDBJ databases">
        <authorList>
            <consortium name="DOE Joint Genome Institute"/>
            <person name="Kuo A."/>
            <person name="Miyauchi S."/>
            <person name="Kiss E."/>
            <person name="Drula E."/>
            <person name="Kohler A."/>
            <person name="Sanchez-Garcia M."/>
            <person name="Andreopoulos B."/>
            <person name="Barry K.W."/>
            <person name="Bonito G."/>
            <person name="Buee M."/>
            <person name="Carver A."/>
            <person name="Chen C."/>
            <person name="Cichocki N."/>
            <person name="Clum A."/>
            <person name="Culley D."/>
            <person name="Crous P.W."/>
            <person name="Fauchery L."/>
            <person name="Girlanda M."/>
            <person name="Hayes R."/>
            <person name="Keri Z."/>
            <person name="LaButti K."/>
            <person name="Lipzen A."/>
            <person name="Lombard V."/>
            <person name="Magnuson J."/>
            <person name="Maillard F."/>
            <person name="Morin E."/>
            <person name="Murat C."/>
            <person name="Nolan M."/>
            <person name="Ohm R."/>
            <person name="Pangilinan J."/>
            <person name="Pereira M."/>
            <person name="Perotto S."/>
            <person name="Peter M."/>
            <person name="Riley R."/>
            <person name="Sitrit Y."/>
            <person name="Stielow B."/>
            <person name="Szollosi G."/>
            <person name="Zifcakova L."/>
            <person name="Stursova M."/>
            <person name="Spatafora J.W."/>
            <person name="Tedersoo L."/>
            <person name="Vaario L.-M."/>
            <person name="Yamada A."/>
            <person name="Yan M."/>
            <person name="Wang P."/>
            <person name="Xu J."/>
            <person name="Bruns T."/>
            <person name="Baldrian P."/>
            <person name="Vilgalys R."/>
            <person name="Henrissat B."/>
            <person name="Grigoriev I.V."/>
            <person name="Hibbett D."/>
            <person name="Nagy L.G."/>
            <person name="Martin F.M."/>
        </authorList>
    </citation>
    <scope>NUCLEOTIDE SEQUENCE</scope>
    <source>
        <strain evidence="2">Prilba</strain>
    </source>
</reference>
<evidence type="ECO:0000313" key="3">
    <source>
        <dbReference type="Proteomes" id="UP000759537"/>
    </source>
</evidence>
<dbReference type="PANTHER" id="PTHR22893">
    <property type="entry name" value="NADH OXIDOREDUCTASE-RELATED"/>
    <property type="match status" value="1"/>
</dbReference>
<reference evidence="2" key="2">
    <citation type="journal article" date="2020" name="Nat. Commun.">
        <title>Large-scale genome sequencing of mycorrhizal fungi provides insights into the early evolution of symbiotic traits.</title>
        <authorList>
            <person name="Miyauchi S."/>
            <person name="Kiss E."/>
            <person name="Kuo A."/>
            <person name="Drula E."/>
            <person name="Kohler A."/>
            <person name="Sanchez-Garcia M."/>
            <person name="Morin E."/>
            <person name="Andreopoulos B."/>
            <person name="Barry K.W."/>
            <person name="Bonito G."/>
            <person name="Buee M."/>
            <person name="Carver A."/>
            <person name="Chen C."/>
            <person name="Cichocki N."/>
            <person name="Clum A."/>
            <person name="Culley D."/>
            <person name="Crous P.W."/>
            <person name="Fauchery L."/>
            <person name="Girlanda M."/>
            <person name="Hayes R.D."/>
            <person name="Keri Z."/>
            <person name="LaButti K."/>
            <person name="Lipzen A."/>
            <person name="Lombard V."/>
            <person name="Magnuson J."/>
            <person name="Maillard F."/>
            <person name="Murat C."/>
            <person name="Nolan M."/>
            <person name="Ohm R.A."/>
            <person name="Pangilinan J."/>
            <person name="Pereira M.F."/>
            <person name="Perotto S."/>
            <person name="Peter M."/>
            <person name="Pfister S."/>
            <person name="Riley R."/>
            <person name="Sitrit Y."/>
            <person name="Stielow J.B."/>
            <person name="Szollosi G."/>
            <person name="Zifcakova L."/>
            <person name="Stursova M."/>
            <person name="Spatafora J.W."/>
            <person name="Tedersoo L."/>
            <person name="Vaario L.M."/>
            <person name="Yamada A."/>
            <person name="Yan M."/>
            <person name="Wang P."/>
            <person name="Xu J."/>
            <person name="Bruns T."/>
            <person name="Baldrian P."/>
            <person name="Vilgalys R."/>
            <person name="Dunand C."/>
            <person name="Henrissat B."/>
            <person name="Grigoriev I.V."/>
            <person name="Hibbett D."/>
            <person name="Nagy L.G."/>
            <person name="Martin F.M."/>
        </authorList>
    </citation>
    <scope>NUCLEOTIDE SEQUENCE</scope>
    <source>
        <strain evidence="2">Prilba</strain>
    </source>
</reference>
<evidence type="ECO:0000313" key="2">
    <source>
        <dbReference type="EMBL" id="KAF8487078.1"/>
    </source>
</evidence>
<dbReference type="Gene3D" id="3.20.20.70">
    <property type="entry name" value="Aldolase class I"/>
    <property type="match status" value="1"/>
</dbReference>
<dbReference type="GO" id="GO:0003959">
    <property type="term" value="F:NADPH dehydrogenase activity"/>
    <property type="evidence" value="ECO:0007669"/>
    <property type="project" value="TreeGrafter"/>
</dbReference>
<keyword evidence="3" id="KW-1185">Reference proteome</keyword>
<dbReference type="GO" id="GO:0010181">
    <property type="term" value="F:FMN binding"/>
    <property type="evidence" value="ECO:0007669"/>
    <property type="project" value="InterPro"/>
</dbReference>
<dbReference type="InterPro" id="IPR013785">
    <property type="entry name" value="Aldolase_TIM"/>
</dbReference>
<evidence type="ECO:0000259" key="1">
    <source>
        <dbReference type="Pfam" id="PF00724"/>
    </source>
</evidence>
<name>A0A9P5N5R8_9AGAM</name>
<gene>
    <name evidence="2" type="ORF">DFH94DRAFT_702750</name>
</gene>